<organism evidence="1 2">
    <name type="scientific">Pseudonocardia eucalypti</name>
    <dbReference type="NCBI Taxonomy" id="648755"/>
    <lineage>
        <taxon>Bacteria</taxon>
        <taxon>Bacillati</taxon>
        <taxon>Actinomycetota</taxon>
        <taxon>Actinomycetes</taxon>
        <taxon>Pseudonocardiales</taxon>
        <taxon>Pseudonocardiaceae</taxon>
        <taxon>Pseudonocardia</taxon>
    </lineage>
</organism>
<proteinExistence type="predicted"/>
<accession>A0ABP9PK95</accession>
<dbReference type="Gene3D" id="1.20.140.10">
    <property type="entry name" value="Butyryl-CoA Dehydrogenase, subunit A, domain 3"/>
    <property type="match status" value="1"/>
</dbReference>
<sequence>MLLEQRVRAMLAGGELTLPLPRAGATARRWARLADWGRCDLEVARLAEGHADAVAILSEAGLLACADGLYGVWAARPGGVGPRLTEREGQLRVDGLARYCSGARMLDRALLVVEPQAAESAPLLVEVAIRQGGVTPDPDSWRAAAMAGTQTWTVSFTDVPVHRLVGGPGWYTERPGFAAGGGGVAAVWWGGAAGLLDRAFESARVTGVDPHQCAQLGELHALLAACQALLRATADELDAVPEADHRMALATARAAVEHGCRDTLDRLPRATGPGPLGGDRWFAAQLANLQVYLRQHHGERDFAELATELLAARG</sequence>
<evidence type="ECO:0000313" key="2">
    <source>
        <dbReference type="Proteomes" id="UP001428817"/>
    </source>
</evidence>
<gene>
    <name evidence="1" type="ORF">GCM10023321_08490</name>
</gene>
<dbReference type="SUPFAM" id="SSF56645">
    <property type="entry name" value="Acyl-CoA dehydrogenase NM domain-like"/>
    <property type="match status" value="1"/>
</dbReference>
<protein>
    <recommendedName>
        <fullName evidence="3">Acyl-CoA dehydrogenase</fullName>
    </recommendedName>
</protein>
<dbReference type="EMBL" id="BAABJP010000003">
    <property type="protein sequence ID" value="GAA5147520.1"/>
    <property type="molecule type" value="Genomic_DNA"/>
</dbReference>
<dbReference type="Proteomes" id="UP001428817">
    <property type="component" value="Unassembled WGS sequence"/>
</dbReference>
<reference evidence="2" key="1">
    <citation type="journal article" date="2019" name="Int. J. Syst. Evol. Microbiol.">
        <title>The Global Catalogue of Microorganisms (GCM) 10K type strain sequencing project: providing services to taxonomists for standard genome sequencing and annotation.</title>
        <authorList>
            <consortium name="The Broad Institute Genomics Platform"/>
            <consortium name="The Broad Institute Genome Sequencing Center for Infectious Disease"/>
            <person name="Wu L."/>
            <person name="Ma J."/>
        </authorList>
    </citation>
    <scope>NUCLEOTIDE SEQUENCE [LARGE SCALE GENOMIC DNA]</scope>
    <source>
        <strain evidence="2">JCM 18303</strain>
    </source>
</reference>
<dbReference type="InterPro" id="IPR046373">
    <property type="entry name" value="Acyl-CoA_Oxase/DH_mid-dom_sf"/>
</dbReference>
<dbReference type="InterPro" id="IPR036250">
    <property type="entry name" value="AcylCo_DH-like_C"/>
</dbReference>
<evidence type="ECO:0008006" key="3">
    <source>
        <dbReference type="Google" id="ProtNLM"/>
    </source>
</evidence>
<keyword evidence="2" id="KW-1185">Reference proteome</keyword>
<comment type="caution">
    <text evidence="1">The sequence shown here is derived from an EMBL/GenBank/DDBJ whole genome shotgun (WGS) entry which is preliminary data.</text>
</comment>
<dbReference type="Gene3D" id="2.40.110.10">
    <property type="entry name" value="Butyryl-CoA Dehydrogenase, subunit A, domain 2"/>
    <property type="match status" value="1"/>
</dbReference>
<dbReference type="InterPro" id="IPR009100">
    <property type="entry name" value="AcylCoA_DH/oxidase_NM_dom_sf"/>
</dbReference>
<evidence type="ECO:0000313" key="1">
    <source>
        <dbReference type="EMBL" id="GAA5147520.1"/>
    </source>
</evidence>
<dbReference type="RefSeq" id="WP_185064867.1">
    <property type="nucleotide sequence ID" value="NZ_BAABJP010000003.1"/>
</dbReference>
<dbReference type="SUPFAM" id="SSF47203">
    <property type="entry name" value="Acyl-CoA dehydrogenase C-terminal domain-like"/>
    <property type="match status" value="1"/>
</dbReference>
<name>A0ABP9PK95_9PSEU</name>